<evidence type="ECO:0000256" key="3">
    <source>
        <dbReference type="ARBA" id="ARBA00022679"/>
    </source>
</evidence>
<reference evidence="10 11" key="1">
    <citation type="submission" date="2014-02" db="EMBL/GenBank/DDBJ databases">
        <title>The small core and large imbalanced accessory genome model reveals a collaborative survival strategy of Sorangium cellulosum strains in nature.</title>
        <authorList>
            <person name="Han K."/>
            <person name="Peng R."/>
            <person name="Blom J."/>
            <person name="Li Y.-Z."/>
        </authorList>
    </citation>
    <scope>NUCLEOTIDE SEQUENCE [LARGE SCALE GENOMIC DNA]</scope>
    <source>
        <strain evidence="10 11">So0157-18</strain>
    </source>
</reference>
<dbReference type="EC" id="2.7.13.3" evidence="2"/>
<evidence type="ECO:0000256" key="8">
    <source>
        <dbReference type="SAM" id="Coils"/>
    </source>
</evidence>
<keyword evidence="4" id="KW-0547">Nucleotide-binding</keyword>
<protein>
    <recommendedName>
        <fullName evidence="2">histidine kinase</fullName>
        <ecNumber evidence="2">2.7.13.3</ecNumber>
    </recommendedName>
</protein>
<evidence type="ECO:0000256" key="2">
    <source>
        <dbReference type="ARBA" id="ARBA00012438"/>
    </source>
</evidence>
<dbReference type="PRINTS" id="PR00344">
    <property type="entry name" value="BCTRLSENSOR"/>
</dbReference>
<evidence type="ECO:0000256" key="4">
    <source>
        <dbReference type="ARBA" id="ARBA00022741"/>
    </source>
</evidence>
<dbReference type="Proteomes" id="UP000075604">
    <property type="component" value="Unassembled WGS sequence"/>
</dbReference>
<keyword evidence="6" id="KW-0067">ATP-binding</keyword>
<evidence type="ECO:0000259" key="9">
    <source>
        <dbReference type="PROSITE" id="PS50109"/>
    </source>
</evidence>
<evidence type="ECO:0000256" key="1">
    <source>
        <dbReference type="ARBA" id="ARBA00000085"/>
    </source>
</evidence>
<dbReference type="SMART" id="SM00387">
    <property type="entry name" value="HATPase_c"/>
    <property type="match status" value="1"/>
</dbReference>
<keyword evidence="3" id="KW-0808">Transferase</keyword>
<gene>
    <name evidence="10" type="ORF">BE04_39730</name>
</gene>
<name>A0A150PDH4_SORCE</name>
<dbReference type="InterPro" id="IPR004358">
    <property type="entry name" value="Sig_transdc_His_kin-like_C"/>
</dbReference>
<dbReference type="EMBL" id="JELX01002969">
    <property type="protein sequence ID" value="KYF53692.1"/>
    <property type="molecule type" value="Genomic_DNA"/>
</dbReference>
<dbReference type="PANTHER" id="PTHR43065">
    <property type="entry name" value="SENSOR HISTIDINE KINASE"/>
    <property type="match status" value="1"/>
</dbReference>
<organism evidence="10 11">
    <name type="scientific">Sorangium cellulosum</name>
    <name type="common">Polyangium cellulosum</name>
    <dbReference type="NCBI Taxonomy" id="56"/>
    <lineage>
        <taxon>Bacteria</taxon>
        <taxon>Pseudomonadati</taxon>
        <taxon>Myxococcota</taxon>
        <taxon>Polyangia</taxon>
        <taxon>Polyangiales</taxon>
        <taxon>Polyangiaceae</taxon>
        <taxon>Sorangium</taxon>
    </lineage>
</organism>
<evidence type="ECO:0000313" key="10">
    <source>
        <dbReference type="EMBL" id="KYF53692.1"/>
    </source>
</evidence>
<dbReference type="GO" id="GO:0000160">
    <property type="term" value="P:phosphorelay signal transduction system"/>
    <property type="evidence" value="ECO:0007669"/>
    <property type="project" value="UniProtKB-KW"/>
</dbReference>
<dbReference type="Gene3D" id="3.30.565.10">
    <property type="entry name" value="Histidine kinase-like ATPase, C-terminal domain"/>
    <property type="match status" value="1"/>
</dbReference>
<dbReference type="PROSITE" id="PS50109">
    <property type="entry name" value="HIS_KIN"/>
    <property type="match status" value="1"/>
</dbReference>
<dbReference type="AlphaFoldDB" id="A0A150PDH4"/>
<dbReference type="GO" id="GO:0004673">
    <property type="term" value="F:protein histidine kinase activity"/>
    <property type="evidence" value="ECO:0007669"/>
    <property type="project" value="UniProtKB-EC"/>
</dbReference>
<dbReference type="GO" id="GO:0005524">
    <property type="term" value="F:ATP binding"/>
    <property type="evidence" value="ECO:0007669"/>
    <property type="project" value="UniProtKB-KW"/>
</dbReference>
<dbReference type="SUPFAM" id="SSF55874">
    <property type="entry name" value="ATPase domain of HSP90 chaperone/DNA topoisomerase II/histidine kinase"/>
    <property type="match status" value="1"/>
</dbReference>
<evidence type="ECO:0000313" key="11">
    <source>
        <dbReference type="Proteomes" id="UP000075604"/>
    </source>
</evidence>
<dbReference type="PANTHER" id="PTHR43065:SF46">
    <property type="entry name" value="C4-DICARBOXYLATE TRANSPORT SENSOR PROTEIN DCTB"/>
    <property type="match status" value="1"/>
</dbReference>
<dbReference type="Pfam" id="PF02518">
    <property type="entry name" value="HATPase_c"/>
    <property type="match status" value="1"/>
</dbReference>
<proteinExistence type="predicted"/>
<evidence type="ECO:0000256" key="7">
    <source>
        <dbReference type="ARBA" id="ARBA00023012"/>
    </source>
</evidence>
<keyword evidence="5" id="KW-0418">Kinase</keyword>
<dbReference type="InterPro" id="IPR036890">
    <property type="entry name" value="HATPase_C_sf"/>
</dbReference>
<dbReference type="InterPro" id="IPR003594">
    <property type="entry name" value="HATPase_dom"/>
</dbReference>
<dbReference type="InterPro" id="IPR005467">
    <property type="entry name" value="His_kinase_dom"/>
</dbReference>
<comment type="catalytic activity">
    <reaction evidence="1">
        <text>ATP + protein L-histidine = ADP + protein N-phospho-L-histidine.</text>
        <dbReference type="EC" id="2.7.13.3"/>
    </reaction>
</comment>
<accession>A0A150PDH4</accession>
<evidence type="ECO:0000256" key="6">
    <source>
        <dbReference type="ARBA" id="ARBA00022840"/>
    </source>
</evidence>
<comment type="caution">
    <text evidence="10">The sequence shown here is derived from an EMBL/GenBank/DDBJ whole genome shotgun (WGS) entry which is preliminary data.</text>
</comment>
<sequence>MATDSAALVETLKAKATLLIHRERELFELRQARRRTEEWLRAFHALSPELQDTDMAGLIARWSDLLVGSLSFESAGALEYEAPSGRVTMQTMDPGPPRALTHVEAEADALFRAKGSGRCDPSAPPELRRLADAIGLEEFLWLSSSVRRGSVRRGSVRSGSRLLLFAGSSPRTAKFHTFSEDDQNHFTLLGNHLAALVNNGILAAQVERERTEIVAANRELDASLRELSRTQRELIASTKLVAETSRRAGMADIAAGVLHNVGNVLTSINVGAELVAERLRASRVGNVAKLVRLLEAEGENLPASLATADRASKILNFLRELSAHLATERDEILGEVTRLQEYLSHLKAIVNKQQSYATALGVTELCELPGLVDDAIALVSASLALTGIEVARDYQPVAGATLDRHKALQILVNLVRNAAESIAGCGREGGRIVASIRGDGGARFQLMVEDNGAGIDEQLASRLFTQGFTTKPSGHGFGLHTSALAAKEMGGTLTCRSAPGRGATFILDLPLRPR</sequence>
<feature type="domain" description="Histidine kinase" evidence="9">
    <location>
        <begin position="256"/>
        <end position="513"/>
    </location>
</feature>
<evidence type="ECO:0000256" key="5">
    <source>
        <dbReference type="ARBA" id="ARBA00022777"/>
    </source>
</evidence>
<feature type="coiled-coil region" evidence="8">
    <location>
        <begin position="206"/>
        <end position="233"/>
    </location>
</feature>
<keyword evidence="7" id="KW-0902">Two-component regulatory system</keyword>
<keyword evidence="8" id="KW-0175">Coiled coil</keyword>